<name>A0A934QS05_9PSEU</name>
<dbReference type="RefSeq" id="WP_200318054.1">
    <property type="nucleotide sequence ID" value="NZ_JAENJH010000002.1"/>
</dbReference>
<keyword evidence="4" id="KW-1185">Reference proteome</keyword>
<sequence>MKIGTIAKTLVGAVGTVVTALAAAVADDVLDVSEGTGLASTLVLAAATVYGVWRVPNAPDEPVAKSRAAMLRCCGRSTTPPSSAASPRRRLARSAAATPILCRLRGARVAE</sequence>
<keyword evidence="2" id="KW-0732">Signal</keyword>
<proteinExistence type="predicted"/>
<keyword evidence="1" id="KW-0812">Transmembrane</keyword>
<feature type="transmembrane region" description="Helical" evidence="1">
    <location>
        <begin position="36"/>
        <end position="53"/>
    </location>
</feature>
<evidence type="ECO:0000313" key="4">
    <source>
        <dbReference type="Proteomes" id="UP000635245"/>
    </source>
</evidence>
<evidence type="ECO:0000313" key="3">
    <source>
        <dbReference type="EMBL" id="MBK1785146.1"/>
    </source>
</evidence>
<reference evidence="3" key="1">
    <citation type="submission" date="2020-12" db="EMBL/GenBank/DDBJ databases">
        <title>Prauserella sp. ASG 168, a novel actinomycete isolated from cave rock.</title>
        <authorList>
            <person name="Suriyachadkun C."/>
        </authorList>
    </citation>
    <scope>NUCLEOTIDE SEQUENCE</scope>
    <source>
        <strain evidence="3">ASG 168</strain>
    </source>
</reference>
<protein>
    <recommendedName>
        <fullName evidence="5">Holin</fullName>
    </recommendedName>
</protein>
<feature type="chain" id="PRO_5037941792" description="Holin" evidence="2">
    <location>
        <begin position="23"/>
        <end position="111"/>
    </location>
</feature>
<accession>A0A934QS05</accession>
<keyword evidence="1" id="KW-1133">Transmembrane helix</keyword>
<evidence type="ECO:0000256" key="1">
    <source>
        <dbReference type="SAM" id="Phobius"/>
    </source>
</evidence>
<dbReference type="EMBL" id="JAENJH010000002">
    <property type="protein sequence ID" value="MBK1785146.1"/>
    <property type="molecule type" value="Genomic_DNA"/>
</dbReference>
<keyword evidence="1" id="KW-0472">Membrane</keyword>
<dbReference type="AlphaFoldDB" id="A0A934QS05"/>
<organism evidence="3 4">
    <name type="scientific">Prauserella cavernicola</name>
    <dbReference type="NCBI Taxonomy" id="2800127"/>
    <lineage>
        <taxon>Bacteria</taxon>
        <taxon>Bacillati</taxon>
        <taxon>Actinomycetota</taxon>
        <taxon>Actinomycetes</taxon>
        <taxon>Pseudonocardiales</taxon>
        <taxon>Pseudonocardiaceae</taxon>
        <taxon>Prauserella</taxon>
    </lineage>
</organism>
<gene>
    <name evidence="3" type="ORF">JHE00_12495</name>
</gene>
<evidence type="ECO:0000256" key="2">
    <source>
        <dbReference type="SAM" id="SignalP"/>
    </source>
</evidence>
<comment type="caution">
    <text evidence="3">The sequence shown here is derived from an EMBL/GenBank/DDBJ whole genome shotgun (WGS) entry which is preliminary data.</text>
</comment>
<evidence type="ECO:0008006" key="5">
    <source>
        <dbReference type="Google" id="ProtNLM"/>
    </source>
</evidence>
<dbReference type="Proteomes" id="UP000635245">
    <property type="component" value="Unassembled WGS sequence"/>
</dbReference>
<feature type="signal peptide" evidence="2">
    <location>
        <begin position="1"/>
        <end position="22"/>
    </location>
</feature>